<sequence>MIKFNKRISVNRSKFIAICLSACVANSLYAVEKENNETKLDGVVVSASGFSQQIKEAPASISVISGDELTKDSFTSLHSIAQKVPGVNVVGGEDGPASGISIRGMEKSQTLVLIDGKRVNSSSANPKGGAGDMNSNFIPPAEAIERIEVIRGPMSSLYGSDAVGGVINIITKKDFSKFSGNVGISTTINTHKGIGDGRQGDFYLNLPLYKDLFALQLWGYKKLRDEDNYKGGYQKSDKRNLSAKLWITPDEHNKFFILGSNERHDYSRTVGKTATIKTNKVLNAYDYEKKSYGVGYLGEFDSLNADISYIYDETQRTSLFDSLIPAKAKNHNFNSKFTTFFGAHTLTFGYDFSKQNVGTTFIVSNASRNGLKDPKTYSMSEHAGFIEDEWQILDEKLFLTLGSRLTHNEFFGNHLSPRAYLVYNATDTLSLKGGVATGYKTPNVNQISPEVGTIQGGWRIVDFGNKDLKPEKSTTYEVGAYYDNQADFRGSVTLFRNEFKDKILDTDGSNVNKIPAFGTCTNAPDVTCPGWGTYFNIEGATVWGVELSGDYDILSNLNLSSNYTYNKSKIKTGNPTINTPRGPMKFSETDLARLDGKSLTATPEHTLHATLTYKPVKSVKTFFGANYESKLTSVNFGAGNRVRENTKDLLTFDTGVSWDANKHLTLSLNAYNIFDKVRYDETLADDGNYYWYPQEGRRFWFKVAAKW</sequence>
<keyword evidence="2 10" id="KW-0813">Transport</keyword>
<dbReference type="GO" id="GO:0044718">
    <property type="term" value="P:siderophore transmembrane transport"/>
    <property type="evidence" value="ECO:0007669"/>
    <property type="project" value="TreeGrafter"/>
</dbReference>
<keyword evidence="3 10" id="KW-1134">Transmembrane beta strand</keyword>
<dbReference type="Pfam" id="PF07715">
    <property type="entry name" value="Plug"/>
    <property type="match status" value="1"/>
</dbReference>
<reference evidence="15 16" key="1">
    <citation type="journal article" date="2018" name="Emerg. Microbes Infect.">
        <title>Genomic analysis of oral Campylobacter concisus strains identified a potential bacterial molecular marker associated with active Crohn's disease.</title>
        <authorList>
            <person name="Liu F."/>
            <person name="Ma R."/>
            <person name="Tay C.Y.A."/>
            <person name="Octavia S."/>
            <person name="Lan R."/>
            <person name="Chung H.K.L."/>
            <person name="Riordan S.M."/>
            <person name="Grimm M.C."/>
            <person name="Leong R.W."/>
            <person name="Tanaka M.M."/>
            <person name="Connor S."/>
            <person name="Zhang L."/>
        </authorList>
    </citation>
    <scope>NUCLEOTIDE SEQUENCE [LARGE SCALE GENOMIC DNA]</scope>
    <source>
        <strain evidence="15 16">P13UCO-S1</strain>
    </source>
</reference>
<evidence type="ECO:0000256" key="9">
    <source>
        <dbReference type="ARBA" id="ARBA00023237"/>
    </source>
</evidence>
<evidence type="ECO:0000256" key="2">
    <source>
        <dbReference type="ARBA" id="ARBA00022448"/>
    </source>
</evidence>
<dbReference type="CDD" id="cd01347">
    <property type="entry name" value="ligand_gated_channel"/>
    <property type="match status" value="1"/>
</dbReference>
<dbReference type="Gene3D" id="2.40.170.20">
    <property type="entry name" value="TonB-dependent receptor, beta-barrel domain"/>
    <property type="match status" value="1"/>
</dbReference>
<keyword evidence="6" id="KW-0406">Ion transport</keyword>
<evidence type="ECO:0000259" key="13">
    <source>
        <dbReference type="Pfam" id="PF00593"/>
    </source>
</evidence>
<evidence type="ECO:0000259" key="14">
    <source>
        <dbReference type="Pfam" id="PF07715"/>
    </source>
</evidence>
<evidence type="ECO:0000313" key="16">
    <source>
        <dbReference type="Proteomes" id="UP000594707"/>
    </source>
</evidence>
<dbReference type="InterPro" id="IPR036942">
    <property type="entry name" value="Beta-barrel_TonB_sf"/>
</dbReference>
<dbReference type="InterPro" id="IPR000531">
    <property type="entry name" value="Beta-barrel_TonB"/>
</dbReference>
<feature type="domain" description="TonB-dependent receptor plug" evidence="14">
    <location>
        <begin position="54"/>
        <end position="166"/>
    </location>
</feature>
<dbReference type="InterPro" id="IPR039426">
    <property type="entry name" value="TonB-dep_rcpt-like"/>
</dbReference>
<dbReference type="PROSITE" id="PS52016">
    <property type="entry name" value="TONB_DEPENDENT_REC_3"/>
    <property type="match status" value="1"/>
</dbReference>
<comment type="similarity">
    <text evidence="10 11">Belongs to the TonB-dependent receptor family.</text>
</comment>
<accession>A0A7S9RRJ1</accession>
<dbReference type="GO" id="GO:0015344">
    <property type="term" value="F:siderophore uptake transmembrane transporter activity"/>
    <property type="evidence" value="ECO:0007669"/>
    <property type="project" value="TreeGrafter"/>
</dbReference>
<keyword evidence="15" id="KW-0675">Receptor</keyword>
<gene>
    <name evidence="15" type="ORF">CVT08_04930</name>
</gene>
<evidence type="ECO:0000256" key="3">
    <source>
        <dbReference type="ARBA" id="ARBA00022452"/>
    </source>
</evidence>
<keyword evidence="9 10" id="KW-0998">Cell outer membrane</keyword>
<evidence type="ECO:0000256" key="12">
    <source>
        <dbReference type="SAM" id="SignalP"/>
    </source>
</evidence>
<evidence type="ECO:0000313" key="15">
    <source>
        <dbReference type="EMBL" id="QPH96632.1"/>
    </source>
</evidence>
<keyword evidence="8 10" id="KW-0472">Membrane</keyword>
<evidence type="ECO:0000256" key="7">
    <source>
        <dbReference type="ARBA" id="ARBA00023077"/>
    </source>
</evidence>
<dbReference type="GO" id="GO:0009279">
    <property type="term" value="C:cell outer membrane"/>
    <property type="evidence" value="ECO:0007669"/>
    <property type="project" value="UniProtKB-SubCell"/>
</dbReference>
<dbReference type="PANTHER" id="PTHR30069:SF53">
    <property type="entry name" value="COLICIN I RECEPTOR-RELATED"/>
    <property type="match status" value="1"/>
</dbReference>
<keyword evidence="7 11" id="KW-0798">TonB box</keyword>
<keyword evidence="4 10" id="KW-0812">Transmembrane</keyword>
<dbReference type="AlphaFoldDB" id="A0A7S9RRJ1"/>
<feature type="chain" id="PRO_5032771539" evidence="12">
    <location>
        <begin position="31"/>
        <end position="707"/>
    </location>
</feature>
<dbReference type="PANTHER" id="PTHR30069">
    <property type="entry name" value="TONB-DEPENDENT OUTER MEMBRANE RECEPTOR"/>
    <property type="match status" value="1"/>
</dbReference>
<evidence type="ECO:0000256" key="8">
    <source>
        <dbReference type="ARBA" id="ARBA00023136"/>
    </source>
</evidence>
<name>A0A7S9RRJ1_9BACT</name>
<proteinExistence type="inferred from homology"/>
<evidence type="ECO:0000256" key="6">
    <source>
        <dbReference type="ARBA" id="ARBA00023065"/>
    </source>
</evidence>
<dbReference type="SUPFAM" id="SSF56935">
    <property type="entry name" value="Porins"/>
    <property type="match status" value="1"/>
</dbReference>
<comment type="subcellular location">
    <subcellularLocation>
        <location evidence="1 10">Cell outer membrane</location>
        <topology evidence="1 10">Multi-pass membrane protein</topology>
    </subcellularLocation>
</comment>
<evidence type="ECO:0000256" key="11">
    <source>
        <dbReference type="RuleBase" id="RU003357"/>
    </source>
</evidence>
<organism evidence="15 16">
    <name type="scientific">Campylobacter concisus</name>
    <dbReference type="NCBI Taxonomy" id="199"/>
    <lineage>
        <taxon>Bacteria</taxon>
        <taxon>Pseudomonadati</taxon>
        <taxon>Campylobacterota</taxon>
        <taxon>Epsilonproteobacteria</taxon>
        <taxon>Campylobacterales</taxon>
        <taxon>Campylobacteraceae</taxon>
        <taxon>Campylobacter</taxon>
    </lineage>
</organism>
<dbReference type="InterPro" id="IPR037066">
    <property type="entry name" value="Plug_dom_sf"/>
</dbReference>
<dbReference type="Proteomes" id="UP000594707">
    <property type="component" value="Chromosome"/>
</dbReference>
<feature type="domain" description="TonB-dependent receptor-like beta-barrel" evidence="13">
    <location>
        <begin position="228"/>
        <end position="673"/>
    </location>
</feature>
<evidence type="ECO:0000256" key="1">
    <source>
        <dbReference type="ARBA" id="ARBA00004571"/>
    </source>
</evidence>
<dbReference type="EMBL" id="CP060705">
    <property type="protein sequence ID" value="QPH96632.1"/>
    <property type="molecule type" value="Genomic_DNA"/>
</dbReference>
<evidence type="ECO:0000256" key="10">
    <source>
        <dbReference type="PROSITE-ProRule" id="PRU01360"/>
    </source>
</evidence>
<dbReference type="Pfam" id="PF00593">
    <property type="entry name" value="TonB_dep_Rec_b-barrel"/>
    <property type="match status" value="1"/>
</dbReference>
<dbReference type="InterPro" id="IPR012910">
    <property type="entry name" value="Plug_dom"/>
</dbReference>
<dbReference type="Gene3D" id="2.170.130.10">
    <property type="entry name" value="TonB-dependent receptor, plug domain"/>
    <property type="match status" value="1"/>
</dbReference>
<keyword evidence="5 12" id="KW-0732">Signal</keyword>
<feature type="signal peptide" evidence="12">
    <location>
        <begin position="1"/>
        <end position="30"/>
    </location>
</feature>
<evidence type="ECO:0000256" key="5">
    <source>
        <dbReference type="ARBA" id="ARBA00022729"/>
    </source>
</evidence>
<protein>
    <submittedName>
        <fullName evidence="15">TonB-dependent receptor</fullName>
    </submittedName>
</protein>
<evidence type="ECO:0000256" key="4">
    <source>
        <dbReference type="ARBA" id="ARBA00022692"/>
    </source>
</evidence>